<name>A0A2N9F9L5_FAGSY</name>
<accession>A0A2N9F9L5</accession>
<evidence type="ECO:0000259" key="1">
    <source>
        <dbReference type="Pfam" id="PF26130"/>
    </source>
</evidence>
<dbReference type="PANTHER" id="PTHR31973">
    <property type="entry name" value="POLYPROTEIN, PUTATIVE-RELATED"/>
    <property type="match status" value="1"/>
</dbReference>
<dbReference type="InterPro" id="IPR058594">
    <property type="entry name" value="PB1-like_dom_pln"/>
</dbReference>
<organism evidence="2">
    <name type="scientific">Fagus sylvatica</name>
    <name type="common">Beechnut</name>
    <dbReference type="NCBI Taxonomy" id="28930"/>
    <lineage>
        <taxon>Eukaryota</taxon>
        <taxon>Viridiplantae</taxon>
        <taxon>Streptophyta</taxon>
        <taxon>Embryophyta</taxon>
        <taxon>Tracheophyta</taxon>
        <taxon>Spermatophyta</taxon>
        <taxon>Magnoliopsida</taxon>
        <taxon>eudicotyledons</taxon>
        <taxon>Gunneridae</taxon>
        <taxon>Pentapetalae</taxon>
        <taxon>rosids</taxon>
        <taxon>fabids</taxon>
        <taxon>Fagales</taxon>
        <taxon>Fagaceae</taxon>
        <taxon>Fagus</taxon>
    </lineage>
</organism>
<proteinExistence type="predicted"/>
<dbReference type="PANTHER" id="PTHR31973:SF187">
    <property type="entry name" value="MUTATOR TRANSPOSASE MUDRA PROTEIN"/>
    <property type="match status" value="1"/>
</dbReference>
<gene>
    <name evidence="2" type="ORF">FSB_LOCUS11730</name>
</gene>
<dbReference type="EMBL" id="OIVN01000669">
    <property type="protein sequence ID" value="SPC83848.1"/>
    <property type="molecule type" value="Genomic_DNA"/>
</dbReference>
<dbReference type="AlphaFoldDB" id="A0A2N9F9L5"/>
<protein>
    <recommendedName>
        <fullName evidence="1">PB1-like domain-containing protein</fullName>
    </recommendedName>
</protein>
<dbReference type="Pfam" id="PF26130">
    <property type="entry name" value="PB1-like"/>
    <property type="match status" value="1"/>
</dbReference>
<evidence type="ECO:0000313" key="2">
    <source>
        <dbReference type="EMBL" id="SPC83848.1"/>
    </source>
</evidence>
<reference evidence="2" key="1">
    <citation type="submission" date="2018-02" db="EMBL/GenBank/DDBJ databases">
        <authorList>
            <person name="Cohen D.B."/>
            <person name="Kent A.D."/>
        </authorList>
    </citation>
    <scope>NUCLEOTIDE SEQUENCE</scope>
</reference>
<feature type="domain" description="PB1-like" evidence="1">
    <location>
        <begin position="4"/>
        <end position="103"/>
    </location>
</feature>
<sequence length="431" mass="48971">MTLDYFTLVLHYNGIMAGHSGRRKYIGGTVLVYDNMKTNLFSVQEIETMCKELGVYNYMQFYYVIPGCVLSDGLRYLSTVSHIIEMSKCLTPLNPKVDVYVEHETPNPLSMDKPIVIRDFSDRSDDDDDVGIRLNDDGVGCSGYADNEIEVGNDVSEEEFNDAHVHADVEELWYAHVEKDAVCQALNGGDVCEHMNEDDNIGLMAWILAWKLRSWLGLVGSWLDDSDCGSMAQRLGSGNSLGSGSQLNGSMAWQIWSLEVAAREEISEFSEAIGRAWEHVKAWIGLRFTKNERWKVRVQCVEVCPWKLFVGWGDDGKSFQISSFESVHTYSRAFHGRAVMKDHEVELSRSKAYRAKQYAMVLIEGSYLEQYRRVRDYHEELMRTNPGTTAKVDVHVPGQQFQRVQLLDNFYPDTHDHLGAFGQPFVDPNAP</sequence>